<evidence type="ECO:0000313" key="1">
    <source>
        <dbReference type="EMBL" id="CAH3036832.1"/>
    </source>
</evidence>
<accession>A0ABN8MXT5</accession>
<dbReference type="Proteomes" id="UP001159405">
    <property type="component" value="Unassembled WGS sequence"/>
</dbReference>
<dbReference type="EMBL" id="CALNXK010000005">
    <property type="protein sequence ID" value="CAH3036832.1"/>
    <property type="molecule type" value="Genomic_DNA"/>
</dbReference>
<sequence length="78" mass="8704">MKFKGPFRSDEEYPRDICISVTGFMETSDNTKNPKLLFIGGSITKDGSVKVIEDSELSEQLDLCYVKGKRVKGGPQML</sequence>
<protein>
    <submittedName>
        <fullName evidence="1">Uncharacterized protein</fullName>
    </submittedName>
</protein>
<gene>
    <name evidence="1" type="ORF">PLOB_00035752</name>
</gene>
<reference evidence="1 2" key="1">
    <citation type="submission" date="2022-05" db="EMBL/GenBank/DDBJ databases">
        <authorList>
            <consortium name="Genoscope - CEA"/>
            <person name="William W."/>
        </authorList>
    </citation>
    <scope>NUCLEOTIDE SEQUENCE [LARGE SCALE GENOMIC DNA]</scope>
</reference>
<keyword evidence="2" id="KW-1185">Reference proteome</keyword>
<name>A0ABN8MXT5_9CNID</name>
<evidence type="ECO:0000313" key="2">
    <source>
        <dbReference type="Proteomes" id="UP001159405"/>
    </source>
</evidence>
<comment type="caution">
    <text evidence="1">The sequence shown here is derived from an EMBL/GenBank/DDBJ whole genome shotgun (WGS) entry which is preliminary data.</text>
</comment>
<organism evidence="1 2">
    <name type="scientific">Porites lobata</name>
    <dbReference type="NCBI Taxonomy" id="104759"/>
    <lineage>
        <taxon>Eukaryota</taxon>
        <taxon>Metazoa</taxon>
        <taxon>Cnidaria</taxon>
        <taxon>Anthozoa</taxon>
        <taxon>Hexacorallia</taxon>
        <taxon>Scleractinia</taxon>
        <taxon>Fungiina</taxon>
        <taxon>Poritidae</taxon>
        <taxon>Porites</taxon>
    </lineage>
</organism>
<proteinExistence type="predicted"/>